<sequence length="64" mass="7571">MSCNQCKSEYYMRVVQYARPLLQPLTPEQAVMDNLHEMTGKRFYRIYPSFCPMCGEKLERSGDE</sequence>
<organism evidence="1 2">
    <name type="scientific">Lactococcus lactis subsp. lactis NCDO 2118</name>
    <dbReference type="NCBI Taxonomy" id="1117941"/>
    <lineage>
        <taxon>Bacteria</taxon>
        <taxon>Bacillati</taxon>
        <taxon>Bacillota</taxon>
        <taxon>Bacilli</taxon>
        <taxon>Lactobacillales</taxon>
        <taxon>Streptococcaceae</taxon>
        <taxon>Lactococcus</taxon>
    </lineage>
</organism>
<dbReference type="Proteomes" id="UP000028594">
    <property type="component" value="Chromosome"/>
</dbReference>
<reference evidence="1 2" key="1">
    <citation type="submission" date="2014-07" db="EMBL/GenBank/DDBJ databases">
        <title>Genome sequence of Lactococcus lactis subsp. lactis NCDO 2118, a GABA-producing strain.</title>
        <authorList>
            <person name="Oliveira L.C."/>
            <person name="Saraiva T.D.L."/>
            <person name="Soares S.C."/>
            <person name="Ramos R.T.J."/>
            <person name="Sa P.H.C.G."/>
            <person name="Carneiro A.R."/>
            <person name="Miranda F."/>
            <person name="Freire M."/>
            <person name="Renan W."/>
            <person name="Oliveira A.F.Jr."/>
            <person name="Santos A.R."/>
            <person name="Pinto A.C."/>
            <person name="Souza B.M."/>
            <person name="Castro C.P."/>
            <person name="Diniz C.A.A."/>
            <person name="Rocha C.S."/>
            <person name="Mariano D.C.B."/>
            <person name="Aguiar E.L."/>
            <person name="Folador E.L."/>
            <person name="Barbosa E.G.V."/>
            <person name="Aburjaile F.F."/>
            <person name="Goncalves L.A."/>
            <person name="Guimaraes L.C."/>
            <person name="Azevedo M.S.P."/>
            <person name="Agresti P.C.M."/>
            <person name="Faria R.F."/>
            <person name="Tiwari S."/>
            <person name="Almeida S.S."/>
            <person name="Hassan S.S."/>
            <person name="Pereira V.B."/>
            <person name="Abreu V.A.C."/>
            <person name="Pereira U.P."/>
            <person name="Dorella F.A."/>
            <person name="Carvalho A.F."/>
            <person name="Pereira F.L."/>
            <person name="Leal C.A.G."/>
            <person name="Figueiredo H.C.P."/>
            <person name="Silva A."/>
            <person name="Miyoshi A."/>
            <person name="Azevedo V."/>
        </authorList>
    </citation>
    <scope>NUCLEOTIDE SEQUENCE [LARGE SCALE GENOMIC DNA]</scope>
    <source>
        <strain evidence="1 2">NCDO 2118</strain>
    </source>
</reference>
<accession>A0ABC8A843</accession>
<protein>
    <submittedName>
        <fullName evidence="1">Uncharacterized protein</fullName>
    </submittedName>
</protein>
<dbReference type="AlphaFoldDB" id="A0ABC8A843"/>
<name>A0ABC8A843_LACLL</name>
<evidence type="ECO:0000313" key="1">
    <source>
        <dbReference type="EMBL" id="AII13136.1"/>
    </source>
</evidence>
<gene>
    <name evidence="1" type="ORF">NCDO2118_1675</name>
</gene>
<evidence type="ECO:0000313" key="2">
    <source>
        <dbReference type="Proteomes" id="UP000028594"/>
    </source>
</evidence>
<dbReference type="EMBL" id="CP009054">
    <property type="protein sequence ID" value="AII13136.1"/>
    <property type="molecule type" value="Genomic_DNA"/>
</dbReference>
<dbReference type="KEGG" id="llx:NCDO2118_1675"/>
<proteinExistence type="predicted"/>